<dbReference type="CDD" id="cd00082">
    <property type="entry name" value="HisKA"/>
    <property type="match status" value="1"/>
</dbReference>
<dbReference type="InterPro" id="IPR011990">
    <property type="entry name" value="TPR-like_helical_dom_sf"/>
</dbReference>
<dbReference type="PROSITE" id="PS50005">
    <property type="entry name" value="TPR"/>
    <property type="match status" value="1"/>
</dbReference>
<dbReference type="InterPro" id="IPR036097">
    <property type="entry name" value="HisK_dim/P_sf"/>
</dbReference>
<dbReference type="SMART" id="SM00387">
    <property type="entry name" value="HATPase_c"/>
    <property type="match status" value="1"/>
</dbReference>
<dbReference type="Gene3D" id="3.30.565.10">
    <property type="entry name" value="Histidine kinase-like ATPase, C-terminal domain"/>
    <property type="match status" value="1"/>
</dbReference>
<evidence type="ECO:0000256" key="9">
    <source>
        <dbReference type="SAM" id="Phobius"/>
    </source>
</evidence>
<dbReference type="Pfam" id="PF13181">
    <property type="entry name" value="TPR_8"/>
    <property type="match status" value="2"/>
</dbReference>
<feature type="repeat" description="TPR" evidence="7">
    <location>
        <begin position="222"/>
        <end position="255"/>
    </location>
</feature>
<evidence type="ECO:0000256" key="3">
    <source>
        <dbReference type="ARBA" id="ARBA00022553"/>
    </source>
</evidence>
<keyword evidence="3" id="KW-0597">Phosphoprotein</keyword>
<dbReference type="CDD" id="cd00075">
    <property type="entry name" value="HATPase"/>
    <property type="match status" value="1"/>
</dbReference>
<dbReference type="PROSITE" id="PS50109">
    <property type="entry name" value="HIS_KIN"/>
    <property type="match status" value="1"/>
</dbReference>
<accession>A0A5B8UYM5</accession>
<dbReference type="PANTHER" id="PTHR43711">
    <property type="entry name" value="TWO-COMPONENT HISTIDINE KINASE"/>
    <property type="match status" value="1"/>
</dbReference>
<dbReference type="Gene3D" id="1.10.287.130">
    <property type="match status" value="1"/>
</dbReference>
<dbReference type="KEGG" id="mgin:FRZ54_17000"/>
<feature type="coiled-coil region" evidence="8">
    <location>
        <begin position="455"/>
        <end position="482"/>
    </location>
</feature>
<dbReference type="SUPFAM" id="SSF48452">
    <property type="entry name" value="TPR-like"/>
    <property type="match status" value="2"/>
</dbReference>
<dbReference type="InterPro" id="IPR003594">
    <property type="entry name" value="HATPase_dom"/>
</dbReference>
<dbReference type="OrthoDB" id="9810447at2"/>
<gene>
    <name evidence="11" type="ORF">FRZ54_17000</name>
</gene>
<keyword evidence="9" id="KW-1133">Transmembrane helix</keyword>
<dbReference type="InterPro" id="IPR036890">
    <property type="entry name" value="HATPase_C_sf"/>
</dbReference>
<evidence type="ECO:0000256" key="5">
    <source>
        <dbReference type="ARBA" id="ARBA00022777"/>
    </source>
</evidence>
<dbReference type="InterPro" id="IPR050736">
    <property type="entry name" value="Sensor_HK_Regulatory"/>
</dbReference>
<dbReference type="InterPro" id="IPR004358">
    <property type="entry name" value="Sig_transdc_His_kin-like_C"/>
</dbReference>
<dbReference type="PRINTS" id="PR00344">
    <property type="entry name" value="BCTRLSENSOR"/>
</dbReference>
<protein>
    <recommendedName>
        <fullName evidence="2">histidine kinase</fullName>
        <ecNumber evidence="2">2.7.13.3</ecNumber>
    </recommendedName>
</protein>
<dbReference type="SUPFAM" id="SSF47384">
    <property type="entry name" value="Homodimeric domain of signal transducing histidine kinase"/>
    <property type="match status" value="1"/>
</dbReference>
<evidence type="ECO:0000256" key="4">
    <source>
        <dbReference type="ARBA" id="ARBA00022679"/>
    </source>
</evidence>
<evidence type="ECO:0000313" key="11">
    <source>
        <dbReference type="EMBL" id="QEC64204.1"/>
    </source>
</evidence>
<dbReference type="EMBL" id="CP042436">
    <property type="protein sequence ID" value="QEC64204.1"/>
    <property type="molecule type" value="Genomic_DNA"/>
</dbReference>
<dbReference type="SMART" id="SM00028">
    <property type="entry name" value="TPR"/>
    <property type="match status" value="3"/>
</dbReference>
<evidence type="ECO:0000256" key="7">
    <source>
        <dbReference type="PROSITE-ProRule" id="PRU00339"/>
    </source>
</evidence>
<keyword evidence="6" id="KW-0902">Two-component regulatory system</keyword>
<dbReference type="PANTHER" id="PTHR43711:SF31">
    <property type="entry name" value="HISTIDINE KINASE"/>
    <property type="match status" value="1"/>
</dbReference>
<keyword evidence="4" id="KW-0808">Transferase</keyword>
<dbReference type="Gene3D" id="1.25.40.10">
    <property type="entry name" value="Tetratricopeptide repeat domain"/>
    <property type="match status" value="2"/>
</dbReference>
<dbReference type="SUPFAM" id="SSF55874">
    <property type="entry name" value="ATPase domain of HSP90 chaperone/DNA topoisomerase II/histidine kinase"/>
    <property type="match status" value="1"/>
</dbReference>
<evidence type="ECO:0000256" key="6">
    <source>
        <dbReference type="ARBA" id="ARBA00023012"/>
    </source>
</evidence>
<dbReference type="InterPro" id="IPR005467">
    <property type="entry name" value="His_kinase_dom"/>
</dbReference>
<dbReference type="AlphaFoldDB" id="A0A5B8UYM5"/>
<dbReference type="Pfam" id="PF00512">
    <property type="entry name" value="HisKA"/>
    <property type="match status" value="1"/>
</dbReference>
<dbReference type="InterPro" id="IPR003661">
    <property type="entry name" value="HisK_dim/P_dom"/>
</dbReference>
<keyword evidence="7" id="KW-0802">TPR repeat</keyword>
<dbReference type="SMART" id="SM00388">
    <property type="entry name" value="HisKA"/>
    <property type="match status" value="1"/>
</dbReference>
<keyword evidence="9" id="KW-0472">Membrane</keyword>
<proteinExistence type="predicted"/>
<evidence type="ECO:0000256" key="8">
    <source>
        <dbReference type="SAM" id="Coils"/>
    </source>
</evidence>
<keyword evidence="9" id="KW-0812">Transmembrane</keyword>
<keyword evidence="12" id="KW-1185">Reference proteome</keyword>
<dbReference type="GO" id="GO:0000155">
    <property type="term" value="F:phosphorelay sensor kinase activity"/>
    <property type="evidence" value="ECO:0007669"/>
    <property type="project" value="InterPro"/>
</dbReference>
<evidence type="ECO:0000256" key="1">
    <source>
        <dbReference type="ARBA" id="ARBA00000085"/>
    </source>
</evidence>
<sequence>MFMGYSWKFQAGVTGDIKKLKYSKIFLFLFLSVVFSSCAKKNTDSAGYTASFKPVFDSVTHYYDLNQPEKAISYLDSNFPLLNDPSVNDKFRFYAFHYVYWQKAKRDYKKALPYADSMLVMAHKSVVKEQYAANFAEANYAKGDTYFSLNQYNDAYQCYFQGYLMGKNYLNQASAADYTYRMGMIMFKQGHYKLAAGYFKESYAKSLLVKDDHGFVWFYRRQELLDNIGESYTHSGDIDSAITYFDNALKYVNANDGKFKVKSQYIDIARGVIYNNKAQALIALKKYDEAEQLLKKSIAINIQKGGDNGDAELAQLKLAQIYLIKGESGLLRSLLSDLRKQLDVIKNDNAEADWNRLMGSYYLKKNDLAKAIVYTQNYNALKDSTIKRLTLLKESDVNQQLANLEKQYQIENLNDNNKMQSIYLNVAIVCAVLLLAIAFLVWRNWRQSKFDVAVVIMLNKQINQQKAELERALDEVKFSSREKDRILRAVAHDLRNPLGGIASLTSVMAEESEHDKDLQSQLILIKQTAADTLELINEILEATNNSSSALKRQSVDVNALIANSVELLRFKAAEKHQQIVLEGLDHPVELDINREKIWRVISNLISNAIKFSPVDAMIKVKAVQKTDSVIISINDHGIGIPDNMKDKVFNMFTDAKRSGTMGEKSFGLGLSISRQIVEKHQGEIWFESEPKKGTTFYVSLPRSVKQDAGHDQLPAGKELARH</sequence>
<keyword evidence="5" id="KW-0418">Kinase</keyword>
<dbReference type="InterPro" id="IPR019734">
    <property type="entry name" value="TPR_rpt"/>
</dbReference>
<feature type="domain" description="Histidine kinase" evidence="10">
    <location>
        <begin position="489"/>
        <end position="704"/>
    </location>
</feature>
<evidence type="ECO:0000313" key="12">
    <source>
        <dbReference type="Proteomes" id="UP000321479"/>
    </source>
</evidence>
<keyword evidence="8" id="KW-0175">Coiled coil</keyword>
<dbReference type="FunFam" id="3.30.565.10:FF:000006">
    <property type="entry name" value="Sensor histidine kinase WalK"/>
    <property type="match status" value="1"/>
</dbReference>
<comment type="catalytic activity">
    <reaction evidence="1">
        <text>ATP + protein L-histidine = ADP + protein N-phospho-L-histidine.</text>
        <dbReference type="EC" id="2.7.13.3"/>
    </reaction>
</comment>
<reference evidence="11 12" key="1">
    <citation type="journal article" date="2017" name="Curr. Microbiol.">
        <title>Mucilaginibacter ginsenosidivorans sp. nov., Isolated from Soil of Ginseng Field.</title>
        <authorList>
            <person name="Kim M.M."/>
            <person name="Siddiqi M.Z."/>
            <person name="Im W.T."/>
        </authorList>
    </citation>
    <scope>NUCLEOTIDE SEQUENCE [LARGE SCALE GENOMIC DNA]</scope>
    <source>
        <strain evidence="11 12">Gsoil 3017</strain>
    </source>
</reference>
<dbReference type="Proteomes" id="UP000321479">
    <property type="component" value="Chromosome"/>
</dbReference>
<dbReference type="Pfam" id="PF13374">
    <property type="entry name" value="TPR_10"/>
    <property type="match status" value="1"/>
</dbReference>
<organism evidence="11 12">
    <name type="scientific">Mucilaginibacter ginsenosidivorans</name>
    <dbReference type="NCBI Taxonomy" id="398053"/>
    <lineage>
        <taxon>Bacteria</taxon>
        <taxon>Pseudomonadati</taxon>
        <taxon>Bacteroidota</taxon>
        <taxon>Sphingobacteriia</taxon>
        <taxon>Sphingobacteriales</taxon>
        <taxon>Sphingobacteriaceae</taxon>
        <taxon>Mucilaginibacter</taxon>
    </lineage>
</organism>
<dbReference type="EC" id="2.7.13.3" evidence="2"/>
<name>A0A5B8UYM5_9SPHI</name>
<dbReference type="Pfam" id="PF02518">
    <property type="entry name" value="HATPase_c"/>
    <property type="match status" value="1"/>
</dbReference>
<evidence type="ECO:0000256" key="2">
    <source>
        <dbReference type="ARBA" id="ARBA00012438"/>
    </source>
</evidence>
<feature type="transmembrane region" description="Helical" evidence="9">
    <location>
        <begin position="422"/>
        <end position="442"/>
    </location>
</feature>
<evidence type="ECO:0000259" key="10">
    <source>
        <dbReference type="PROSITE" id="PS50109"/>
    </source>
</evidence>